<reference evidence="1 2" key="1">
    <citation type="submission" date="2019-03" db="EMBL/GenBank/DDBJ databases">
        <title>Genomic Encyclopedia of Type Strains, Phase III (KMG-III): the genomes of soil and plant-associated and newly described type strains.</title>
        <authorList>
            <person name="Whitman W."/>
        </authorList>
    </citation>
    <scope>NUCLEOTIDE SEQUENCE [LARGE SCALE GENOMIC DNA]</scope>
    <source>
        <strain evidence="1 2">LMG 29544</strain>
    </source>
</reference>
<dbReference type="InterPro" id="IPR019268">
    <property type="entry name" value="DUF2278"/>
</dbReference>
<evidence type="ECO:0000313" key="1">
    <source>
        <dbReference type="EMBL" id="TDY38246.1"/>
    </source>
</evidence>
<dbReference type="Pfam" id="PF10042">
    <property type="entry name" value="DUF2278"/>
    <property type="match status" value="1"/>
</dbReference>
<comment type="caution">
    <text evidence="1">The sequence shown here is derived from an EMBL/GenBank/DDBJ whole genome shotgun (WGS) entry which is preliminary data.</text>
</comment>
<proteinExistence type="predicted"/>
<evidence type="ECO:0000313" key="2">
    <source>
        <dbReference type="Proteomes" id="UP000295509"/>
    </source>
</evidence>
<protein>
    <submittedName>
        <fullName evidence="1">Uncharacterized protein DUF2278</fullName>
    </submittedName>
</protein>
<name>A0A4R8L6F6_9BURK</name>
<gene>
    <name evidence="1" type="ORF">BX592_13347</name>
</gene>
<dbReference type="AlphaFoldDB" id="A0A4R8L6F6"/>
<sequence>MNEYCMFKGRLLRAAPFKDGYPGSPHYVITATGNDNVPFNIVVNSASTEPGEDGSDDVYFHANQNFTDPLTDKLNALDFGL</sequence>
<dbReference type="Proteomes" id="UP000295509">
    <property type="component" value="Unassembled WGS sequence"/>
</dbReference>
<accession>A0A4R8L6F6</accession>
<keyword evidence="2" id="KW-1185">Reference proteome</keyword>
<organism evidence="1 2">
    <name type="scientific">Paraburkholderia rhizosphaerae</name>
    <dbReference type="NCBI Taxonomy" id="480658"/>
    <lineage>
        <taxon>Bacteria</taxon>
        <taxon>Pseudomonadati</taxon>
        <taxon>Pseudomonadota</taxon>
        <taxon>Betaproteobacteria</taxon>
        <taxon>Burkholderiales</taxon>
        <taxon>Burkholderiaceae</taxon>
        <taxon>Paraburkholderia</taxon>
    </lineage>
</organism>
<dbReference type="EMBL" id="SORE01000033">
    <property type="protein sequence ID" value="TDY38246.1"/>
    <property type="molecule type" value="Genomic_DNA"/>
</dbReference>